<sequence>MFYGYSKTLRFTFDVCEKNFQTFLNDLILVFIAVDSDRIFGENFLVS</sequence>
<dbReference type="Proteomes" id="UP000012089">
    <property type="component" value="Unassembled WGS sequence"/>
</dbReference>
<organism evidence="1 2">
    <name type="scientific">Leptospira interrogans serovar Zanoni str. LT2156</name>
    <dbReference type="NCBI Taxonomy" id="1001601"/>
    <lineage>
        <taxon>Bacteria</taxon>
        <taxon>Pseudomonadati</taxon>
        <taxon>Spirochaetota</taxon>
        <taxon>Spirochaetia</taxon>
        <taxon>Leptospirales</taxon>
        <taxon>Leptospiraceae</taxon>
        <taxon>Leptospira</taxon>
    </lineage>
</organism>
<name>M6I454_LEPIR</name>
<accession>M6I454</accession>
<proteinExistence type="predicted"/>
<gene>
    <name evidence="1" type="ORF">LEP1GSC158_3872</name>
</gene>
<comment type="caution">
    <text evidence="1">The sequence shown here is derived from an EMBL/GenBank/DDBJ whole genome shotgun (WGS) entry which is preliminary data.</text>
</comment>
<protein>
    <submittedName>
        <fullName evidence="1">Uncharacterized protein</fullName>
    </submittedName>
</protein>
<dbReference type="AlphaFoldDB" id="M6I454"/>
<dbReference type="EMBL" id="AFMF02000002">
    <property type="protein sequence ID" value="EMM97946.1"/>
    <property type="molecule type" value="Genomic_DNA"/>
</dbReference>
<evidence type="ECO:0000313" key="2">
    <source>
        <dbReference type="Proteomes" id="UP000012089"/>
    </source>
</evidence>
<evidence type="ECO:0000313" key="1">
    <source>
        <dbReference type="EMBL" id="EMM97946.1"/>
    </source>
</evidence>
<reference evidence="1 2" key="1">
    <citation type="submission" date="2013-01" db="EMBL/GenBank/DDBJ databases">
        <authorList>
            <person name="Harkins D.M."/>
            <person name="Durkin A.S."/>
            <person name="Brinkac L.M."/>
            <person name="Haft D.H."/>
            <person name="Selengut J.D."/>
            <person name="Sanka R."/>
            <person name="DePew J."/>
            <person name="Purushe J."/>
            <person name="Tulsiani S.M."/>
            <person name="Graham G.C."/>
            <person name="Burns M.-A."/>
            <person name="Dohnt M.F."/>
            <person name="Smythe L.D."/>
            <person name="McKay D.B."/>
            <person name="Craig S.B."/>
            <person name="Vinetz J.M."/>
            <person name="Sutton G.G."/>
            <person name="Nierman W.C."/>
            <person name="Fouts D.E."/>
        </authorList>
    </citation>
    <scope>NUCLEOTIDE SEQUENCE [LARGE SCALE GENOMIC DNA]</scope>
    <source>
        <strain evidence="1 2">LT2156</strain>
    </source>
</reference>